<keyword evidence="2" id="KW-0732">Signal</keyword>
<evidence type="ECO:0000313" key="3">
    <source>
        <dbReference type="EMBL" id="MFG1373805.1"/>
    </source>
</evidence>
<comment type="caution">
    <text evidence="3">The sequence shown here is derived from an EMBL/GenBank/DDBJ whole genome shotgun (WGS) entry which is preliminary data.</text>
</comment>
<feature type="region of interest" description="Disordered" evidence="1">
    <location>
        <begin position="37"/>
        <end position="87"/>
    </location>
</feature>
<feature type="signal peptide" evidence="2">
    <location>
        <begin position="1"/>
        <end position="28"/>
    </location>
</feature>
<dbReference type="Proteomes" id="UP001604002">
    <property type="component" value="Unassembled WGS sequence"/>
</dbReference>
<organism evidence="3 4">
    <name type="scientific">Xanthobacter oligotrophicus</name>
    <dbReference type="NCBI Taxonomy" id="2607286"/>
    <lineage>
        <taxon>Bacteria</taxon>
        <taxon>Pseudomonadati</taxon>
        <taxon>Pseudomonadota</taxon>
        <taxon>Alphaproteobacteria</taxon>
        <taxon>Hyphomicrobiales</taxon>
        <taxon>Xanthobacteraceae</taxon>
        <taxon>Xanthobacter</taxon>
    </lineage>
</organism>
<feature type="chain" id="PRO_5045616481" description="Lipoprotein" evidence="2">
    <location>
        <begin position="29"/>
        <end position="87"/>
    </location>
</feature>
<dbReference type="PROSITE" id="PS51257">
    <property type="entry name" value="PROKAR_LIPOPROTEIN"/>
    <property type="match status" value="1"/>
</dbReference>
<dbReference type="RefSeq" id="WP_393993514.1">
    <property type="nucleotide sequence ID" value="NZ_JBAFVH010000009.1"/>
</dbReference>
<evidence type="ECO:0000256" key="1">
    <source>
        <dbReference type="SAM" id="MobiDB-lite"/>
    </source>
</evidence>
<accession>A0ABW7A0K4</accession>
<keyword evidence="4" id="KW-1185">Reference proteome</keyword>
<dbReference type="EMBL" id="JBAFVH010000009">
    <property type="protein sequence ID" value="MFG1373805.1"/>
    <property type="molecule type" value="Genomic_DNA"/>
</dbReference>
<feature type="compositionally biased region" description="Polar residues" evidence="1">
    <location>
        <begin position="64"/>
        <end position="73"/>
    </location>
</feature>
<proteinExistence type="predicted"/>
<evidence type="ECO:0000256" key="2">
    <source>
        <dbReference type="SAM" id="SignalP"/>
    </source>
</evidence>
<evidence type="ECO:0000313" key="4">
    <source>
        <dbReference type="Proteomes" id="UP001604002"/>
    </source>
</evidence>
<evidence type="ECO:0008006" key="5">
    <source>
        <dbReference type="Google" id="ProtNLM"/>
    </source>
</evidence>
<name>A0ABW7A0K4_9HYPH</name>
<gene>
    <name evidence="3" type="ORF">V5F32_16640</name>
</gene>
<reference evidence="3 4" key="1">
    <citation type="submission" date="2024-02" db="EMBL/GenBank/DDBJ databases">
        <title>Expansion and revision of Xanthobacter and proposal of Roseixanthobacter gen. nov.</title>
        <authorList>
            <person name="Soltysiak M.P.M."/>
            <person name="Jalihal A."/>
            <person name="Ory A."/>
            <person name="Chrisophersen C."/>
            <person name="Lee A.D."/>
            <person name="Boulton J."/>
            <person name="Springer M."/>
        </authorList>
    </citation>
    <scope>NUCLEOTIDE SEQUENCE [LARGE SCALE GENOMIC DNA]</scope>
    <source>
        <strain evidence="3 4">23A</strain>
    </source>
</reference>
<protein>
    <recommendedName>
        <fullName evidence="5">Lipoprotein</fullName>
    </recommendedName>
</protein>
<sequence length="87" mass="9144">MTNDSRVFRSVKLALGLGLALAATGCEALDKFNPFDQPKKPLSGTRQQVFPAGVPGVDYGTPLGQPSNANVSVDQLPPPPQGGQQQR</sequence>